<feature type="region of interest" description="Disordered" evidence="1">
    <location>
        <begin position="172"/>
        <end position="210"/>
    </location>
</feature>
<feature type="compositionally biased region" description="Basic and acidic residues" evidence="1">
    <location>
        <begin position="457"/>
        <end position="473"/>
    </location>
</feature>
<keyword evidence="3" id="KW-1185">Reference proteome</keyword>
<feature type="region of interest" description="Disordered" evidence="1">
    <location>
        <begin position="454"/>
        <end position="476"/>
    </location>
</feature>
<name>A0A8R1HJ48_CAEJA</name>
<feature type="compositionally biased region" description="Polar residues" evidence="1">
    <location>
        <begin position="325"/>
        <end position="334"/>
    </location>
</feature>
<reference evidence="2" key="2">
    <citation type="submission" date="2022-06" db="UniProtKB">
        <authorList>
            <consortium name="EnsemblMetazoa"/>
        </authorList>
    </citation>
    <scope>IDENTIFICATION</scope>
    <source>
        <strain evidence="2">DF5081</strain>
    </source>
</reference>
<accession>A0A8R1HJ48</accession>
<feature type="compositionally biased region" description="Polar residues" evidence="1">
    <location>
        <begin position="430"/>
        <end position="440"/>
    </location>
</feature>
<proteinExistence type="predicted"/>
<feature type="compositionally biased region" description="Low complexity" evidence="1">
    <location>
        <begin position="370"/>
        <end position="389"/>
    </location>
</feature>
<feature type="region of interest" description="Disordered" evidence="1">
    <location>
        <begin position="639"/>
        <end position="664"/>
    </location>
</feature>
<feature type="region of interest" description="Disordered" evidence="1">
    <location>
        <begin position="241"/>
        <end position="440"/>
    </location>
</feature>
<feature type="compositionally biased region" description="Polar residues" evidence="1">
    <location>
        <begin position="252"/>
        <end position="270"/>
    </location>
</feature>
<reference evidence="3" key="1">
    <citation type="submission" date="2010-08" db="EMBL/GenBank/DDBJ databases">
        <authorList>
            <consortium name="Caenorhabditis japonica Sequencing Consortium"/>
            <person name="Wilson R.K."/>
        </authorList>
    </citation>
    <scope>NUCLEOTIDE SEQUENCE [LARGE SCALE GENOMIC DNA]</scope>
    <source>
        <strain evidence="3">DF5081</strain>
    </source>
</reference>
<evidence type="ECO:0000313" key="3">
    <source>
        <dbReference type="Proteomes" id="UP000005237"/>
    </source>
</evidence>
<feature type="compositionally biased region" description="Basic and acidic residues" evidence="1">
    <location>
        <begin position="311"/>
        <end position="324"/>
    </location>
</feature>
<feature type="compositionally biased region" description="Polar residues" evidence="1">
    <location>
        <begin position="35"/>
        <end position="55"/>
    </location>
</feature>
<feature type="compositionally biased region" description="Gly residues" evidence="1">
    <location>
        <begin position="639"/>
        <end position="661"/>
    </location>
</feature>
<dbReference type="EnsemblMetazoa" id="CJA02141.1">
    <property type="protein sequence ID" value="CJA02141.1"/>
    <property type="gene ID" value="WBGene00121345"/>
</dbReference>
<protein>
    <submittedName>
        <fullName evidence="2">Uncharacterized protein</fullName>
    </submittedName>
</protein>
<feature type="compositionally biased region" description="Low complexity" evidence="1">
    <location>
        <begin position="409"/>
        <end position="425"/>
    </location>
</feature>
<feature type="compositionally biased region" description="Basic and acidic residues" evidence="1">
    <location>
        <begin position="696"/>
        <end position="756"/>
    </location>
</feature>
<feature type="compositionally biased region" description="Basic and acidic residues" evidence="1">
    <location>
        <begin position="335"/>
        <end position="369"/>
    </location>
</feature>
<feature type="region of interest" description="Disordered" evidence="1">
    <location>
        <begin position="1"/>
        <end position="55"/>
    </location>
</feature>
<feature type="compositionally biased region" description="Low complexity" evidence="1">
    <location>
        <begin position="189"/>
        <end position="207"/>
    </location>
</feature>
<evidence type="ECO:0000256" key="1">
    <source>
        <dbReference type="SAM" id="MobiDB-lite"/>
    </source>
</evidence>
<feature type="region of interest" description="Disordered" evidence="1">
    <location>
        <begin position="681"/>
        <end position="756"/>
    </location>
</feature>
<dbReference type="Proteomes" id="UP000005237">
    <property type="component" value="Unassembled WGS sequence"/>
</dbReference>
<sequence>MSAKQEPAQAPSTVSQGEASGGPPPGTTQGPSFQHHVSQTGHAHQAPPQVQGQYHQGQVMYQPQPYGAVHFAQPQTLPQGQRHWNQPPQGTVHYMPYPPHQEVGNFSDKVPSYNHYGTVHFAQPIENGDMMMRGPQGPHFVPHQYITSPQWYPPGQPHPPGQFVPTYATNFNVATDPNYHPNHPMNRGQQSQQQQPQQQQQQHQQQQRRADNFEAPIGAMESQAHASASYTANWVSTTSSLPPEMIEEPESDNISQYDGHRPSSQMNGDNWTERDEHFSPSTAHHHSQQPLPHSSSTTTNVRHHQGVSLNEKTEKSNTHHENKKITGSKTGTKNSKGDRNEEKRELTFDERLEKARMQKDRVENDRKNAEAGQHSGAGASAGNQQSPSSTAPITSRSNGGLKIRQDGGSNSQAQHQNNNSSQSNARVGRNNYNNGQHKWNNSTNVIVGEHQNLQASRQERGDGEQSRQPRRDYNYSNQYENNYHNQAYNQNQQARPQPPHSQPSQPQHHQNTFQSSPIYQQREGGEFYRQSSYRGGRGGRGGSYPFNRGGHPHNVGPTPYPSFGMPPQVIDHSLLLNAFQNLNSIPPAMQRLPLLPGPFGMPRMPVIQQDVKFRNTWLDASSCPLPLAAVMNIDTRFSRGGGGISQSYTGGPGRGRGGYGYRGRYRGPQINAQVKTEVEAKNAEVAAQEGSSANTGEKKKSPEKKKQDKKEKTPETTKDDMKQEIPADPVSEKPETETEEKPKAVEKLEIPEEEVK</sequence>
<feature type="region of interest" description="Disordered" evidence="1">
    <location>
        <begin position="529"/>
        <end position="553"/>
    </location>
</feature>
<evidence type="ECO:0000313" key="2">
    <source>
        <dbReference type="EnsemblMetazoa" id="CJA02141.1"/>
    </source>
</evidence>
<feature type="region of interest" description="Disordered" evidence="1">
    <location>
        <begin position="490"/>
        <end position="513"/>
    </location>
</feature>
<organism evidence="2 3">
    <name type="scientific">Caenorhabditis japonica</name>
    <dbReference type="NCBI Taxonomy" id="281687"/>
    <lineage>
        <taxon>Eukaryota</taxon>
        <taxon>Metazoa</taxon>
        <taxon>Ecdysozoa</taxon>
        <taxon>Nematoda</taxon>
        <taxon>Chromadorea</taxon>
        <taxon>Rhabditida</taxon>
        <taxon>Rhabditina</taxon>
        <taxon>Rhabditomorpha</taxon>
        <taxon>Rhabditoidea</taxon>
        <taxon>Rhabditidae</taxon>
        <taxon>Peloderinae</taxon>
        <taxon>Caenorhabditis</taxon>
    </lineage>
</organism>
<dbReference type="AlphaFoldDB" id="A0A8R1HJ48"/>